<dbReference type="GO" id="GO:0016887">
    <property type="term" value="F:ATP hydrolysis activity"/>
    <property type="evidence" value="ECO:0007669"/>
    <property type="project" value="InterPro"/>
</dbReference>
<dbReference type="PANTHER" id="PTHR48041:SF91">
    <property type="entry name" value="ABC TRANSPORTER G FAMILY MEMBER 28"/>
    <property type="match status" value="1"/>
</dbReference>
<sequence>MTDVELKQPDTAALKSVNDEQTLKTIDSVAPLHNPASVPGDAAAAGGVDITFTDLTYTVPLPDKKELQILKNLNGQFKSGKLTALMGPSGSGKTTLLDVLAGRKNVGKIDGEIRYGGHVGTQMVFKKLTSYVEQFDTLVPDLTVRQFLMYTASLKLPASTTGQEKEEIVDSVIQKLSLDVCKDTVIGNELQRGISGGQAKRTNIAMALLTKPQIVLLDEPTTGLDSHMANEVVIIMRALAAEGTTVIATIHSPTAFAFNLFDELYLLSSGEQIFDGPLSNQAKPMLDHFKSLGFSPSPTDSVVEWMVELISGRKLKTPETVDAKDHKAALADEEKEGDGFNFAQGWQESDTCKTKTALIREAHEQLKGTPAAFNPHEGVVANSMCHGVGVLFKYRSLTHYQNPEFIGPRFGDKFLFSLLILSLYWGTGNKTNIQDMQSTASMLYFVVAILAYGAAGFIPSISLDRPLFYRERNDGLYTTATYFLAKFMEEAIVCVFTSLIFTVIVWWSVDFQGSFGVFIFTYYLVSMTGIVLAYFIAAIVPTMEAASALLPTYVTFCMFFGGLFIVFDKIPPGWQWFSWLTFIRYPWTAMMLNQFDHPKFTSQKVFDGRDILDFYGMDSGFTNNLWLNVLVLAGFMVFFSLCSLMGLAFIRHDSR</sequence>
<accession>A0A7S3YX25</accession>
<feature type="transmembrane region" description="Helical" evidence="8">
    <location>
        <begin position="515"/>
        <end position="536"/>
    </location>
</feature>
<dbReference type="InterPro" id="IPR003593">
    <property type="entry name" value="AAA+_ATPase"/>
</dbReference>
<keyword evidence="3 8" id="KW-0812">Transmembrane</keyword>
<keyword evidence="5" id="KW-0067">ATP-binding</keyword>
<feature type="transmembrane region" description="Helical" evidence="8">
    <location>
        <begin position="548"/>
        <end position="567"/>
    </location>
</feature>
<dbReference type="InterPro" id="IPR050352">
    <property type="entry name" value="ABCG_transporters"/>
</dbReference>
<dbReference type="PANTHER" id="PTHR48041">
    <property type="entry name" value="ABC TRANSPORTER G FAMILY MEMBER 28"/>
    <property type="match status" value="1"/>
</dbReference>
<evidence type="ECO:0000256" key="8">
    <source>
        <dbReference type="SAM" id="Phobius"/>
    </source>
</evidence>
<feature type="transmembrane region" description="Helical" evidence="8">
    <location>
        <begin position="442"/>
        <end position="463"/>
    </location>
</feature>
<evidence type="ECO:0000259" key="9">
    <source>
        <dbReference type="PROSITE" id="PS50893"/>
    </source>
</evidence>
<dbReference type="GO" id="GO:0016020">
    <property type="term" value="C:membrane"/>
    <property type="evidence" value="ECO:0007669"/>
    <property type="project" value="UniProtKB-SubCell"/>
</dbReference>
<evidence type="ECO:0000256" key="4">
    <source>
        <dbReference type="ARBA" id="ARBA00022741"/>
    </source>
</evidence>
<dbReference type="InterPro" id="IPR003439">
    <property type="entry name" value="ABC_transporter-like_ATP-bd"/>
</dbReference>
<dbReference type="SUPFAM" id="SSF52540">
    <property type="entry name" value="P-loop containing nucleoside triphosphate hydrolases"/>
    <property type="match status" value="1"/>
</dbReference>
<keyword evidence="7 8" id="KW-0472">Membrane</keyword>
<dbReference type="PROSITE" id="PS50893">
    <property type="entry name" value="ABC_TRANSPORTER_2"/>
    <property type="match status" value="1"/>
</dbReference>
<dbReference type="CDD" id="cd03213">
    <property type="entry name" value="ABCG_EPDR"/>
    <property type="match status" value="1"/>
</dbReference>
<dbReference type="InterPro" id="IPR013525">
    <property type="entry name" value="ABC2_TM"/>
</dbReference>
<keyword evidence="2" id="KW-0813">Transport</keyword>
<reference evidence="10" key="1">
    <citation type="submission" date="2021-01" db="EMBL/GenBank/DDBJ databases">
        <authorList>
            <person name="Corre E."/>
            <person name="Pelletier E."/>
            <person name="Niang G."/>
            <person name="Scheremetjew M."/>
            <person name="Finn R."/>
            <person name="Kale V."/>
            <person name="Holt S."/>
            <person name="Cochrane G."/>
            <person name="Meng A."/>
            <person name="Brown T."/>
            <person name="Cohen L."/>
        </authorList>
    </citation>
    <scope>NUCLEOTIDE SEQUENCE</scope>
    <source>
        <strain evidence="10">CCCM811</strain>
    </source>
</reference>
<proteinExistence type="predicted"/>
<feature type="transmembrane region" description="Helical" evidence="8">
    <location>
        <begin position="625"/>
        <end position="650"/>
    </location>
</feature>
<name>A0A7S3YX25_9EUKA</name>
<feature type="domain" description="ABC transporter" evidence="9">
    <location>
        <begin position="50"/>
        <end position="294"/>
    </location>
</feature>
<comment type="subcellular location">
    <subcellularLocation>
        <location evidence="1">Membrane</location>
        <topology evidence="1">Multi-pass membrane protein</topology>
    </subcellularLocation>
</comment>
<dbReference type="GO" id="GO:0140359">
    <property type="term" value="F:ABC-type transporter activity"/>
    <property type="evidence" value="ECO:0007669"/>
    <property type="project" value="InterPro"/>
</dbReference>
<evidence type="ECO:0000256" key="7">
    <source>
        <dbReference type="ARBA" id="ARBA00023136"/>
    </source>
</evidence>
<organism evidence="10">
    <name type="scientific">Lotharella globosa</name>
    <dbReference type="NCBI Taxonomy" id="91324"/>
    <lineage>
        <taxon>Eukaryota</taxon>
        <taxon>Sar</taxon>
        <taxon>Rhizaria</taxon>
        <taxon>Cercozoa</taxon>
        <taxon>Chlorarachniophyceae</taxon>
        <taxon>Lotharella</taxon>
    </lineage>
</organism>
<dbReference type="GO" id="GO:0005524">
    <property type="term" value="F:ATP binding"/>
    <property type="evidence" value="ECO:0007669"/>
    <property type="project" value="UniProtKB-KW"/>
</dbReference>
<evidence type="ECO:0000256" key="5">
    <source>
        <dbReference type="ARBA" id="ARBA00022840"/>
    </source>
</evidence>
<dbReference type="Pfam" id="PF00005">
    <property type="entry name" value="ABC_tran"/>
    <property type="match status" value="1"/>
</dbReference>
<keyword evidence="6 8" id="KW-1133">Transmembrane helix</keyword>
<dbReference type="AlphaFoldDB" id="A0A7S3YX25"/>
<feature type="transmembrane region" description="Helical" evidence="8">
    <location>
        <begin position="491"/>
        <end position="509"/>
    </location>
</feature>
<evidence type="ECO:0000256" key="2">
    <source>
        <dbReference type="ARBA" id="ARBA00022448"/>
    </source>
</evidence>
<dbReference type="Gene3D" id="3.40.50.300">
    <property type="entry name" value="P-loop containing nucleotide triphosphate hydrolases"/>
    <property type="match status" value="1"/>
</dbReference>
<gene>
    <name evidence="10" type="ORF">LGLO00237_LOCUS16354</name>
</gene>
<evidence type="ECO:0000256" key="6">
    <source>
        <dbReference type="ARBA" id="ARBA00022989"/>
    </source>
</evidence>
<evidence type="ECO:0000256" key="3">
    <source>
        <dbReference type="ARBA" id="ARBA00022692"/>
    </source>
</evidence>
<dbReference type="InterPro" id="IPR027417">
    <property type="entry name" value="P-loop_NTPase"/>
</dbReference>
<keyword evidence="4" id="KW-0547">Nucleotide-binding</keyword>
<dbReference type="SMART" id="SM00382">
    <property type="entry name" value="AAA"/>
    <property type="match status" value="1"/>
</dbReference>
<dbReference type="EMBL" id="HBIV01022728">
    <property type="protein sequence ID" value="CAE0664749.1"/>
    <property type="molecule type" value="Transcribed_RNA"/>
</dbReference>
<protein>
    <recommendedName>
        <fullName evidence="9">ABC transporter domain-containing protein</fullName>
    </recommendedName>
</protein>
<evidence type="ECO:0000313" key="10">
    <source>
        <dbReference type="EMBL" id="CAE0664749.1"/>
    </source>
</evidence>
<dbReference type="Pfam" id="PF01061">
    <property type="entry name" value="ABC2_membrane"/>
    <property type="match status" value="1"/>
</dbReference>
<evidence type="ECO:0000256" key="1">
    <source>
        <dbReference type="ARBA" id="ARBA00004141"/>
    </source>
</evidence>